<dbReference type="EMBL" id="MWML01000013">
    <property type="protein sequence ID" value="TCG09352.1"/>
    <property type="molecule type" value="Genomic_DNA"/>
</dbReference>
<dbReference type="InterPro" id="IPR021145">
    <property type="entry name" value="Portal_protein_SPP1_Gp6-like"/>
</dbReference>
<evidence type="ECO:0008006" key="3">
    <source>
        <dbReference type="Google" id="ProtNLM"/>
    </source>
</evidence>
<protein>
    <recommendedName>
        <fullName evidence="3">Phage portal protein</fullName>
    </recommendedName>
</protein>
<dbReference type="AlphaFoldDB" id="A0A4R0XJ35"/>
<name>A0A4R0XJ35_9BURK</name>
<organism evidence="1 2">
    <name type="scientific">Paraburkholderia steynii</name>
    <dbReference type="NCBI Taxonomy" id="1245441"/>
    <lineage>
        <taxon>Bacteria</taxon>
        <taxon>Pseudomonadati</taxon>
        <taxon>Pseudomonadota</taxon>
        <taxon>Betaproteobacteria</taxon>
        <taxon>Burkholderiales</taxon>
        <taxon>Burkholderiaceae</taxon>
        <taxon>Paraburkholderia</taxon>
    </lineage>
</organism>
<dbReference type="Pfam" id="PF05133">
    <property type="entry name" value="SPP1_portal"/>
    <property type="match status" value="1"/>
</dbReference>
<reference evidence="1 2" key="1">
    <citation type="submission" date="2017-02" db="EMBL/GenBank/DDBJ databases">
        <title>Paraburkholderia sophoroidis sp. nov. and Paraburkholderia steynii sp. nov. rhizobial symbionts of the fynbos legume Hypocalyptus sophoroides.</title>
        <authorList>
            <person name="Steenkamp E.T."/>
            <person name="Beukes C.W."/>
            <person name="Van Zyl E."/>
            <person name="Avontuur J."/>
            <person name="Chan W.Y."/>
            <person name="Hassen A."/>
            <person name="Palmer M."/>
            <person name="Mthombeni L."/>
            <person name="Phalane F."/>
            <person name="Sereme K."/>
            <person name="Venter S.N."/>
        </authorList>
    </citation>
    <scope>NUCLEOTIDE SEQUENCE [LARGE SCALE GENOMIC DNA]</scope>
    <source>
        <strain evidence="1 2">HC1.1ba</strain>
    </source>
</reference>
<gene>
    <name evidence="1" type="ORF">BZM27_06000</name>
</gene>
<dbReference type="Proteomes" id="UP000294200">
    <property type="component" value="Unassembled WGS sequence"/>
</dbReference>
<accession>A0A4R0XJ35</accession>
<comment type="caution">
    <text evidence="1">The sequence shown here is derived from an EMBL/GenBank/DDBJ whole genome shotgun (WGS) entry which is preliminary data.</text>
</comment>
<keyword evidence="2" id="KW-1185">Reference proteome</keyword>
<evidence type="ECO:0000313" key="2">
    <source>
        <dbReference type="Proteomes" id="UP000294200"/>
    </source>
</evidence>
<sequence>MLKTLQKSLPQDKDFPERTFRVQMLQRVLNGTLYDELPHAFHEEKTDADEYVPLRDRRPCVKTNLCRTVVDDSVALLFAEGHFPSVEIEGADRKAALAKLLKEIRLNEVMINAATRGSVGSVAVQFKVLQKRVFLDVLDTDYLTPKWNPEAPDTLLSVTEKYKVKGSALAEQGYTIKTDELGASFWFQRVWDENAETWFTPWKVADENQTPVVDNGKTVKHELGFVPIVWIRNLPGGDAVDGLPTFPNEAIETQIEIDYQLSQAGRGLKYTSDPTLLIKEPAFGGEGPTVKGAANAIKVSENGDAKLLEINGTGAAAVLEYVKHLREIALETMHGNRTSPEKMATAQSGRAMEMMQMGLVWLADRLRISYGEYAILEIVSMIAKASKKFKLTFKNGEKVGDFDPAKDASLRWPAWHAPTVSDLQTMANTLRTLCDAGLMSRETAIKVLADAYDIEDAAAEKALADADMAERNADAQKKVAINE</sequence>
<proteinExistence type="predicted"/>
<evidence type="ECO:0000313" key="1">
    <source>
        <dbReference type="EMBL" id="TCG09352.1"/>
    </source>
</evidence>